<dbReference type="EMBL" id="JAMSHJ010000006">
    <property type="protein sequence ID" value="KAI5394820.1"/>
    <property type="molecule type" value="Genomic_DNA"/>
</dbReference>
<organism evidence="2 3">
    <name type="scientific">Pisum sativum</name>
    <name type="common">Garden pea</name>
    <name type="synonym">Lathyrus oleraceus</name>
    <dbReference type="NCBI Taxonomy" id="3888"/>
    <lineage>
        <taxon>Eukaryota</taxon>
        <taxon>Viridiplantae</taxon>
        <taxon>Streptophyta</taxon>
        <taxon>Embryophyta</taxon>
        <taxon>Tracheophyta</taxon>
        <taxon>Spermatophyta</taxon>
        <taxon>Magnoliopsida</taxon>
        <taxon>eudicotyledons</taxon>
        <taxon>Gunneridae</taxon>
        <taxon>Pentapetalae</taxon>
        <taxon>rosids</taxon>
        <taxon>fabids</taxon>
        <taxon>Fabales</taxon>
        <taxon>Fabaceae</taxon>
        <taxon>Papilionoideae</taxon>
        <taxon>50 kb inversion clade</taxon>
        <taxon>NPAAA clade</taxon>
        <taxon>Hologalegina</taxon>
        <taxon>IRL clade</taxon>
        <taxon>Fabeae</taxon>
        <taxon>Lathyrus</taxon>
    </lineage>
</organism>
<keyword evidence="3" id="KW-1185">Reference proteome</keyword>
<dbReference type="AlphaFoldDB" id="A0A9D5A6V0"/>
<evidence type="ECO:0000313" key="2">
    <source>
        <dbReference type="EMBL" id="KAI5394820.1"/>
    </source>
</evidence>
<evidence type="ECO:0000313" key="3">
    <source>
        <dbReference type="Proteomes" id="UP001058974"/>
    </source>
</evidence>
<dbReference type="Proteomes" id="UP001058974">
    <property type="component" value="Chromosome 6"/>
</dbReference>
<evidence type="ECO:0000256" key="1">
    <source>
        <dbReference type="SAM" id="MobiDB-lite"/>
    </source>
</evidence>
<sequence>MYVFVATSLLEGVSVCLRKLIMASLYEVLGQVSKDLRRGVDNFQTGAPIWLLPLWLNATFAHALDIQIPLSTEVGAKGIRLIRLTPEDGKGVFKAAFEKTLKIDETLITPKWCLLGTYQNEFLGLSHSSRVKIRQPKVKEKPVASSSDGPSKHRGVRQTPLEDSTRQGALVPGFPKSFPKKSKVSTPAVTITRALCQDTIVSEPSANKRSKKMLRLESSISLGTKYAGETMVLKKKEKSHSVSAQPSTHNPSSFIPISPTSQVLETITEELATLGDGNALACSVHGAGLQPTVSMSSLSEEPKETPVELFKCLIESCDELDMGSPSFLKASSVSDFDELFQQLKLKVASINLLEVSRANLPILDELQELMFKLSGLEAPFSISTAVLDLEILLDQAIQIVASKRDVARCVEEKVAALTQQ</sequence>
<comment type="caution">
    <text evidence="2">The sequence shown here is derived from an EMBL/GenBank/DDBJ whole genome shotgun (WGS) entry which is preliminary data.</text>
</comment>
<accession>A0A9D5A6V0</accession>
<name>A0A9D5A6V0_PEA</name>
<feature type="region of interest" description="Disordered" evidence="1">
    <location>
        <begin position="133"/>
        <end position="182"/>
    </location>
</feature>
<dbReference type="Gramene" id="Psat06G0143700-T1">
    <property type="protein sequence ID" value="KAI5394820.1"/>
    <property type="gene ID" value="KIW84_061437"/>
</dbReference>
<reference evidence="2 3" key="1">
    <citation type="journal article" date="2022" name="Nat. Genet.">
        <title>Improved pea reference genome and pan-genome highlight genomic features and evolutionary characteristics.</title>
        <authorList>
            <person name="Yang T."/>
            <person name="Liu R."/>
            <person name="Luo Y."/>
            <person name="Hu S."/>
            <person name="Wang D."/>
            <person name="Wang C."/>
            <person name="Pandey M.K."/>
            <person name="Ge S."/>
            <person name="Xu Q."/>
            <person name="Li N."/>
            <person name="Li G."/>
            <person name="Huang Y."/>
            <person name="Saxena R.K."/>
            <person name="Ji Y."/>
            <person name="Li M."/>
            <person name="Yan X."/>
            <person name="He Y."/>
            <person name="Liu Y."/>
            <person name="Wang X."/>
            <person name="Xiang C."/>
            <person name="Varshney R.K."/>
            <person name="Ding H."/>
            <person name="Gao S."/>
            <person name="Zong X."/>
        </authorList>
    </citation>
    <scope>NUCLEOTIDE SEQUENCE [LARGE SCALE GENOMIC DNA]</scope>
    <source>
        <strain evidence="2 3">cv. Zhongwan 6</strain>
    </source>
</reference>
<gene>
    <name evidence="2" type="ORF">KIW84_061437</name>
</gene>
<proteinExistence type="predicted"/>
<protein>
    <submittedName>
        <fullName evidence="2">Uncharacterized protein</fullName>
    </submittedName>
</protein>